<protein>
    <submittedName>
        <fullName evidence="1">Uncharacterized protein</fullName>
    </submittedName>
</protein>
<accession>A0A5N7BXZ7</accession>
<proteinExistence type="predicted"/>
<evidence type="ECO:0000313" key="1">
    <source>
        <dbReference type="EMBL" id="KAE8386690.1"/>
    </source>
</evidence>
<organism evidence="1">
    <name type="scientific">Petromyces alliaceus</name>
    <name type="common">Aspergillus alliaceus</name>
    <dbReference type="NCBI Taxonomy" id="209559"/>
    <lineage>
        <taxon>Eukaryota</taxon>
        <taxon>Fungi</taxon>
        <taxon>Dikarya</taxon>
        <taxon>Ascomycota</taxon>
        <taxon>Pezizomycotina</taxon>
        <taxon>Eurotiomycetes</taxon>
        <taxon>Eurotiomycetidae</taxon>
        <taxon>Eurotiales</taxon>
        <taxon>Aspergillaceae</taxon>
        <taxon>Aspergillus</taxon>
        <taxon>Aspergillus subgen. Circumdati</taxon>
    </lineage>
</organism>
<reference evidence="1" key="1">
    <citation type="submission" date="2019-04" db="EMBL/GenBank/DDBJ databases">
        <title>Friends and foes A comparative genomics studyof 23 Aspergillus species from section Flavi.</title>
        <authorList>
            <consortium name="DOE Joint Genome Institute"/>
            <person name="Kjaerbolling I."/>
            <person name="Vesth T."/>
            <person name="Frisvad J.C."/>
            <person name="Nybo J.L."/>
            <person name="Theobald S."/>
            <person name="Kildgaard S."/>
            <person name="Isbrandt T."/>
            <person name="Kuo A."/>
            <person name="Sato A."/>
            <person name="Lyhne E.K."/>
            <person name="Kogle M.E."/>
            <person name="Wiebenga A."/>
            <person name="Kun R.S."/>
            <person name="Lubbers R.J."/>
            <person name="Makela M.R."/>
            <person name="Barry K."/>
            <person name="Chovatia M."/>
            <person name="Clum A."/>
            <person name="Daum C."/>
            <person name="Haridas S."/>
            <person name="He G."/>
            <person name="LaButti K."/>
            <person name="Lipzen A."/>
            <person name="Mondo S."/>
            <person name="Riley R."/>
            <person name="Salamov A."/>
            <person name="Simmons B.A."/>
            <person name="Magnuson J.K."/>
            <person name="Henrissat B."/>
            <person name="Mortensen U.H."/>
            <person name="Larsen T.O."/>
            <person name="Devries R.P."/>
            <person name="Grigoriev I.V."/>
            <person name="Machida M."/>
            <person name="Baker S.E."/>
            <person name="Andersen M.R."/>
        </authorList>
    </citation>
    <scope>NUCLEOTIDE SEQUENCE [LARGE SCALE GENOMIC DNA]</scope>
    <source>
        <strain evidence="1">IBT 14317</strain>
    </source>
</reference>
<dbReference type="OrthoDB" id="4802432at2759"/>
<dbReference type="Proteomes" id="UP000326877">
    <property type="component" value="Unassembled WGS sequence"/>
</dbReference>
<gene>
    <name evidence="1" type="ORF">BDV23DRAFT_186999</name>
</gene>
<sequence>MECPIINEEHFRRLSISWGYMAQHMLPLESIKFYLERSTPMTFSFCTDLDPITAEWFSIADPAYHPDSRVAEAWGVRIEDFNVDPEDTNAVKAFACLPLTI</sequence>
<dbReference type="EMBL" id="ML735306">
    <property type="protein sequence ID" value="KAE8386690.1"/>
    <property type="molecule type" value="Genomic_DNA"/>
</dbReference>
<dbReference type="AlphaFoldDB" id="A0A5N7BXZ7"/>
<name>A0A5N7BXZ7_PETAA</name>